<feature type="transmembrane region" description="Helical" evidence="10">
    <location>
        <begin position="455"/>
        <end position="472"/>
    </location>
</feature>
<dbReference type="CDD" id="cd01115">
    <property type="entry name" value="SLC13_permease"/>
    <property type="match status" value="1"/>
</dbReference>
<comment type="caution">
    <text evidence="11">The sequence shown here is derived from an EMBL/GenBank/DDBJ whole genome shotgun (WGS) entry which is preliminary data.</text>
</comment>
<evidence type="ECO:0000256" key="7">
    <source>
        <dbReference type="ARBA" id="ARBA00023136"/>
    </source>
</evidence>
<evidence type="ECO:0000256" key="3">
    <source>
        <dbReference type="ARBA" id="ARBA00020150"/>
    </source>
</evidence>
<organism evidence="11 12">
    <name type="scientific">Alkalihalophilus pseudofirmus</name>
    <name type="common">Bacillus pseudofirmus</name>
    <dbReference type="NCBI Taxonomy" id="79885"/>
    <lineage>
        <taxon>Bacteria</taxon>
        <taxon>Bacillati</taxon>
        <taxon>Bacillota</taxon>
        <taxon>Bacilli</taxon>
        <taxon>Bacillales</taxon>
        <taxon>Bacillaceae</taxon>
        <taxon>Alkalihalophilus</taxon>
    </lineage>
</organism>
<dbReference type="GO" id="GO:0008514">
    <property type="term" value="F:organic anion transmembrane transporter activity"/>
    <property type="evidence" value="ECO:0007669"/>
    <property type="project" value="UniProtKB-ARBA"/>
</dbReference>
<evidence type="ECO:0000256" key="4">
    <source>
        <dbReference type="ARBA" id="ARBA00022692"/>
    </source>
</evidence>
<dbReference type="Pfam" id="PF00939">
    <property type="entry name" value="Na_sulph_symp"/>
    <property type="match status" value="1"/>
</dbReference>
<dbReference type="NCBIfam" id="TIGR00785">
    <property type="entry name" value="dass"/>
    <property type="match status" value="1"/>
</dbReference>
<feature type="region of interest" description="Disordered" evidence="9">
    <location>
        <begin position="37"/>
        <end position="59"/>
    </location>
</feature>
<protein>
    <recommendedName>
        <fullName evidence="3">Sodium-dependent dicarboxylate transporter SdcS</fullName>
    </recommendedName>
    <alternativeName>
        <fullName evidence="8">Na(+)/dicarboxylate symporter</fullName>
    </alternativeName>
</protein>
<evidence type="ECO:0000256" key="6">
    <source>
        <dbReference type="ARBA" id="ARBA00022989"/>
    </source>
</evidence>
<feature type="transmembrane region" description="Helical" evidence="10">
    <location>
        <begin position="145"/>
        <end position="162"/>
    </location>
</feature>
<feature type="transmembrane region" description="Helical" evidence="10">
    <location>
        <begin position="395"/>
        <end position="414"/>
    </location>
</feature>
<dbReference type="PANTHER" id="PTHR10283:SF82">
    <property type="entry name" value="SOLUTE CARRIER FAMILY 13 MEMBER 2"/>
    <property type="match status" value="1"/>
</dbReference>
<evidence type="ECO:0000256" key="2">
    <source>
        <dbReference type="ARBA" id="ARBA00006772"/>
    </source>
</evidence>
<dbReference type="GO" id="GO:1905039">
    <property type="term" value="P:carboxylic acid transmembrane transport"/>
    <property type="evidence" value="ECO:0007669"/>
    <property type="project" value="UniProtKB-ARBA"/>
</dbReference>
<evidence type="ECO:0000256" key="10">
    <source>
        <dbReference type="SAM" id="Phobius"/>
    </source>
</evidence>
<feature type="transmembrane region" description="Helical" evidence="10">
    <location>
        <begin position="277"/>
        <end position="299"/>
    </location>
</feature>
<feature type="compositionally biased region" description="Polar residues" evidence="9">
    <location>
        <begin position="45"/>
        <end position="54"/>
    </location>
</feature>
<feature type="transmembrane region" description="Helical" evidence="10">
    <location>
        <begin position="202"/>
        <end position="222"/>
    </location>
</feature>
<feature type="transmembrane region" description="Helical" evidence="10">
    <location>
        <begin position="517"/>
        <end position="541"/>
    </location>
</feature>
<proteinExistence type="inferred from homology"/>
<feature type="transmembrane region" description="Helical" evidence="10">
    <location>
        <begin position="364"/>
        <end position="383"/>
    </location>
</feature>
<keyword evidence="5" id="KW-0813">Transport</keyword>
<comment type="similarity">
    <text evidence="2">Belongs to the SLC13A/DASS transporter (TC 2.A.47) family. NADC subfamily.</text>
</comment>
<dbReference type="RefSeq" id="WP_323467059.1">
    <property type="nucleotide sequence ID" value="NZ_CP144224.1"/>
</dbReference>
<dbReference type="PANTHER" id="PTHR10283">
    <property type="entry name" value="SOLUTE CARRIER FAMILY 13 MEMBER"/>
    <property type="match status" value="1"/>
</dbReference>
<feature type="transmembrane region" description="Helical" evidence="10">
    <location>
        <begin position="334"/>
        <end position="352"/>
    </location>
</feature>
<evidence type="ECO:0000256" key="1">
    <source>
        <dbReference type="ARBA" id="ARBA00004141"/>
    </source>
</evidence>
<feature type="transmembrane region" description="Helical" evidence="10">
    <location>
        <begin position="426"/>
        <end position="448"/>
    </location>
</feature>
<feature type="transmembrane region" description="Helical" evidence="10">
    <location>
        <begin position="97"/>
        <end position="125"/>
    </location>
</feature>
<feature type="transmembrane region" description="Helical" evidence="10">
    <location>
        <begin position="234"/>
        <end position="257"/>
    </location>
</feature>
<dbReference type="EMBL" id="JAWJAY010000003">
    <property type="protein sequence ID" value="MDV2886259.1"/>
    <property type="molecule type" value="Genomic_DNA"/>
</dbReference>
<evidence type="ECO:0000313" key="12">
    <source>
        <dbReference type="Proteomes" id="UP001285636"/>
    </source>
</evidence>
<accession>A0AAJ2U143</accession>
<dbReference type="AlphaFoldDB" id="A0AAJ2U143"/>
<name>A0AAJ2U143_ALKPS</name>
<evidence type="ECO:0000256" key="8">
    <source>
        <dbReference type="ARBA" id="ARBA00031174"/>
    </source>
</evidence>
<sequence>MKSMVANVWNGLWHSHRQTKKLLNVFSYQKGSAAKAANASATSSREGQSMQPGYNDNEPKKSYSKAQMIGLVLGPALFLLTILFFSPEGLSFEARAVLAITLWVATWWITEAIPIPATSILPIFLLPITGALDGGTVTSAYGDDIIFLFLGGFFIATAMEKWNLHKRMALAIIAFIGTSTQRILLGFMIATAFLSMWVSNTAAVMMMVPMGLAITAQVAAALKGKPEERDLPKFEKALIFGVGYAGTIGGLGTLIGTPPNIILAAQAQQLFDVEISFARWMLVGVPVVILLLVIAWMYLGRMAFKMSIKGLPGGKNLIQNERTKLGKTSFEEKAVAAVFTFAAFMWISREFIWVDLVPELRDGMIAVLAAVMLFVIPTSRKFGSRILEWKDSRDIPWGVLLLFGGGLAIAAGFRETGLSDWMGTQLTVLDGLHLIVMIAATALFVLFLTEITSNTATATMIIPVVASLALALNIHPFALMIPCAMAANCAFMLPVGTPPNAIIFGTGKLKIIEMVRVGFLINLIAAFLIVIAVYFMVPLFWGIDLNVVPAGFSL</sequence>
<reference evidence="11" key="1">
    <citation type="submission" date="2023-10" db="EMBL/GenBank/DDBJ databases">
        <title>Screening of Alkalihalophilus pseudofirmusBZ-TG-HK211 and Its Alleviation of Salt Stress on Rapeseed Growth.</title>
        <authorList>
            <person name="Zhao B."/>
            <person name="Guo T."/>
        </authorList>
    </citation>
    <scope>NUCLEOTIDE SEQUENCE</scope>
    <source>
        <strain evidence="11">BZ-TG-HK211</strain>
    </source>
</reference>
<evidence type="ECO:0000256" key="5">
    <source>
        <dbReference type="ARBA" id="ARBA00022847"/>
    </source>
</evidence>
<comment type="subcellular location">
    <subcellularLocation>
        <location evidence="1">Membrane</location>
        <topology evidence="1">Multi-pass membrane protein</topology>
    </subcellularLocation>
</comment>
<dbReference type="InterPro" id="IPR001898">
    <property type="entry name" value="SLC13A/DASS"/>
</dbReference>
<dbReference type="Proteomes" id="UP001285636">
    <property type="component" value="Unassembled WGS sequence"/>
</dbReference>
<keyword evidence="4 10" id="KW-0812">Transmembrane</keyword>
<feature type="transmembrane region" description="Helical" evidence="10">
    <location>
        <begin position="169"/>
        <end position="196"/>
    </location>
</feature>
<keyword evidence="6 10" id="KW-1133">Transmembrane helix</keyword>
<feature type="transmembrane region" description="Helical" evidence="10">
    <location>
        <begin position="66"/>
        <end position="85"/>
    </location>
</feature>
<dbReference type="GO" id="GO:0015293">
    <property type="term" value="F:symporter activity"/>
    <property type="evidence" value="ECO:0007669"/>
    <property type="project" value="UniProtKB-KW"/>
</dbReference>
<keyword evidence="7 10" id="KW-0472">Membrane</keyword>
<keyword evidence="5" id="KW-0769">Symport</keyword>
<evidence type="ECO:0000313" key="11">
    <source>
        <dbReference type="EMBL" id="MDV2886259.1"/>
    </source>
</evidence>
<evidence type="ECO:0000256" key="9">
    <source>
        <dbReference type="SAM" id="MobiDB-lite"/>
    </source>
</evidence>
<dbReference type="GO" id="GO:0005886">
    <property type="term" value="C:plasma membrane"/>
    <property type="evidence" value="ECO:0007669"/>
    <property type="project" value="TreeGrafter"/>
</dbReference>
<feature type="transmembrane region" description="Helical" evidence="10">
    <location>
        <begin position="478"/>
        <end position="496"/>
    </location>
</feature>
<gene>
    <name evidence="11" type="ORF">RYX45_13805</name>
</gene>